<dbReference type="Gene3D" id="3.50.50.60">
    <property type="entry name" value="FAD/NAD(P)-binding domain"/>
    <property type="match status" value="1"/>
</dbReference>
<name>A0ABR3YBB9_9EURO</name>
<evidence type="ECO:0008006" key="7">
    <source>
        <dbReference type="Google" id="ProtNLM"/>
    </source>
</evidence>
<dbReference type="InterPro" id="IPR050346">
    <property type="entry name" value="FMO-like"/>
</dbReference>
<keyword evidence="2" id="KW-0285">Flavoprotein</keyword>
<keyword evidence="6" id="KW-1185">Reference proteome</keyword>
<evidence type="ECO:0000256" key="3">
    <source>
        <dbReference type="ARBA" id="ARBA00022827"/>
    </source>
</evidence>
<evidence type="ECO:0000256" key="2">
    <source>
        <dbReference type="ARBA" id="ARBA00022630"/>
    </source>
</evidence>
<dbReference type="InterPro" id="IPR020946">
    <property type="entry name" value="Flavin_mOase-like"/>
</dbReference>
<keyword evidence="4" id="KW-0560">Oxidoreductase</keyword>
<organism evidence="5 6">
    <name type="scientific">Paecilomyces lecythidis</name>
    <dbReference type="NCBI Taxonomy" id="3004212"/>
    <lineage>
        <taxon>Eukaryota</taxon>
        <taxon>Fungi</taxon>
        <taxon>Dikarya</taxon>
        <taxon>Ascomycota</taxon>
        <taxon>Pezizomycotina</taxon>
        <taxon>Eurotiomycetes</taxon>
        <taxon>Eurotiomycetidae</taxon>
        <taxon>Eurotiales</taxon>
        <taxon>Thermoascaceae</taxon>
        <taxon>Paecilomyces</taxon>
    </lineage>
</organism>
<dbReference type="SUPFAM" id="SSF51905">
    <property type="entry name" value="FAD/NAD(P)-binding domain"/>
    <property type="match status" value="2"/>
</dbReference>
<accession>A0ABR3YBB9</accession>
<dbReference type="InterPro" id="IPR036188">
    <property type="entry name" value="FAD/NAD-bd_sf"/>
</dbReference>
<dbReference type="Proteomes" id="UP001583193">
    <property type="component" value="Unassembled WGS sequence"/>
</dbReference>
<dbReference type="PRINTS" id="PR00368">
    <property type="entry name" value="FADPNR"/>
</dbReference>
<keyword evidence="3" id="KW-0274">FAD</keyword>
<evidence type="ECO:0000313" key="6">
    <source>
        <dbReference type="Proteomes" id="UP001583193"/>
    </source>
</evidence>
<sequence>MPQRKKVAIIGAGPSGLVTAKTLIHNYPEGAFIPTIFEKNHVLGGLWSATADIKEHGSHPGNGLKETQFVSPSMPTNLSRFTVSFSDLAWESVDSLGDGDDVPMFPKAWQVGKYLERYAELYVPREVLRFGCRVVKTLRQKSDGEDGAAKWTVEWVDNNEVHVESFDFLVVASGYFSRPYIPEIPGLRDVQDQVIHSSSLRDIDGFLSKRPCHSGGNVVVVGGSLSGAEAASALALHLSSLTHSPGNSNQKRTEYTVHHVSSRPFWCVPMYVPKTTPENPKSTSFQPLDLVMHDLSRRPPGTIEYSIGPVTPERSIMINQYFKNLLGTDQKTLGAGNLTPGAEGNDARPPWVAISDSYAEYVRSGAVDITIGRVETVRLSPDHRNMELNVRLSDKEQSTLNDVMAIVFATGFSPCDSLSFLPEDVLSTLEYSPEDAFIPIILDTKGFMNSEIPDLGFVGMYRGPYWGVMEMQARALAKYWSLDATEKSDHSSHREKRSQDERQRLLELRQADPRQSRAQFPMGDYVGLMESFARDLDISRFELPGFDERSGPAIPSRYTLPCRSSERVKAISERETAIVLDSLQDVLSNKKNIVIKSVAKAVFRAMHGRWNFIEHRYLHRDELEDSENGVVESTSGVAAFHPRYPSAGECSGEYLYEEDKLGSRNTDFSSYLRRSDSTTCVYRLREWTQNSPKDYLSIWTAEKEVDPKMAQKLLTCLEFEPFSPDSLIRARSRRLSDPCLVTDDLATQANDRKYVHEYEYRFRMEGINIFSWELLVYRCSLVEEKNKSEKTEGKAAYRDRGRQLLSKKVYER</sequence>
<dbReference type="Pfam" id="PF00743">
    <property type="entry name" value="FMO-like"/>
    <property type="match status" value="1"/>
</dbReference>
<dbReference type="PANTHER" id="PTHR23023">
    <property type="entry name" value="DIMETHYLANILINE MONOOXYGENASE"/>
    <property type="match status" value="1"/>
</dbReference>
<evidence type="ECO:0000256" key="4">
    <source>
        <dbReference type="ARBA" id="ARBA00023002"/>
    </source>
</evidence>
<dbReference type="EMBL" id="JAVDPF010000002">
    <property type="protein sequence ID" value="KAL1885374.1"/>
    <property type="molecule type" value="Genomic_DNA"/>
</dbReference>
<gene>
    <name evidence="5" type="ORF">Plec18167_000867</name>
</gene>
<comment type="caution">
    <text evidence="5">The sequence shown here is derived from an EMBL/GenBank/DDBJ whole genome shotgun (WGS) entry which is preliminary data.</text>
</comment>
<evidence type="ECO:0000313" key="5">
    <source>
        <dbReference type="EMBL" id="KAL1885374.1"/>
    </source>
</evidence>
<evidence type="ECO:0000256" key="1">
    <source>
        <dbReference type="ARBA" id="ARBA00009183"/>
    </source>
</evidence>
<comment type="similarity">
    <text evidence="1">Belongs to the FMO family.</text>
</comment>
<protein>
    <recommendedName>
        <fullName evidence="7">Flavin-containing monooxygenase</fullName>
    </recommendedName>
</protein>
<reference evidence="5 6" key="1">
    <citation type="journal article" date="2024" name="IMA Fungus">
        <title>IMA Genome - F19 : A genome assembly and annotation guide to empower mycologists, including annotated draft genome sequences of Ceratocystis pirilliformis, Diaporthe australafricana, Fusarium ophioides, Paecilomyces lecythidis, and Sporothrix stenoceras.</title>
        <authorList>
            <person name="Aylward J."/>
            <person name="Wilson A.M."/>
            <person name="Visagie C.M."/>
            <person name="Spraker J."/>
            <person name="Barnes I."/>
            <person name="Buitendag C."/>
            <person name="Ceriani C."/>
            <person name="Del Mar Angel L."/>
            <person name="du Plessis D."/>
            <person name="Fuchs T."/>
            <person name="Gasser K."/>
            <person name="Kramer D."/>
            <person name="Li W."/>
            <person name="Munsamy K."/>
            <person name="Piso A."/>
            <person name="Price J.L."/>
            <person name="Sonnekus B."/>
            <person name="Thomas C."/>
            <person name="van der Nest A."/>
            <person name="van Dijk A."/>
            <person name="van Heerden A."/>
            <person name="van Vuuren N."/>
            <person name="Yilmaz N."/>
            <person name="Duong T.A."/>
            <person name="van der Merwe N.A."/>
            <person name="Wingfield M.J."/>
            <person name="Wingfield B.D."/>
        </authorList>
    </citation>
    <scope>NUCLEOTIDE SEQUENCE [LARGE SCALE GENOMIC DNA]</scope>
    <source>
        <strain evidence="5 6">CMW 18167</strain>
    </source>
</reference>
<proteinExistence type="inferred from homology"/>